<dbReference type="Gene3D" id="3.30.420.10">
    <property type="entry name" value="Ribonuclease H-like superfamily/Ribonuclease H"/>
    <property type="match status" value="1"/>
</dbReference>
<dbReference type="PROSITE" id="PS50879">
    <property type="entry name" value="RNASE_H_1"/>
    <property type="match status" value="1"/>
</dbReference>
<dbReference type="EMBL" id="BK032682">
    <property type="protein sequence ID" value="DAF54583.1"/>
    <property type="molecule type" value="Genomic_DNA"/>
</dbReference>
<dbReference type="PANTHER" id="PTHR47723:SF19">
    <property type="entry name" value="POLYNUCLEOTIDYL TRANSFERASE, RIBONUCLEASE H-LIKE SUPERFAMILY PROTEIN"/>
    <property type="match status" value="1"/>
</dbReference>
<dbReference type="Pfam" id="PF00075">
    <property type="entry name" value="RNase_H"/>
    <property type="match status" value="1"/>
</dbReference>
<dbReference type="CDD" id="cd09277">
    <property type="entry name" value="RNase_HI_bacteria_like"/>
    <property type="match status" value="1"/>
</dbReference>
<dbReference type="InterPro" id="IPR036397">
    <property type="entry name" value="RNaseH_sf"/>
</dbReference>
<evidence type="ECO:0000313" key="2">
    <source>
        <dbReference type="EMBL" id="DAF54583.1"/>
    </source>
</evidence>
<feature type="domain" description="RNase H type-1" evidence="1">
    <location>
        <begin position="25"/>
        <end position="167"/>
    </location>
</feature>
<dbReference type="GO" id="GO:0003676">
    <property type="term" value="F:nucleic acid binding"/>
    <property type="evidence" value="ECO:0007669"/>
    <property type="project" value="InterPro"/>
</dbReference>
<dbReference type="InterPro" id="IPR002156">
    <property type="entry name" value="RNaseH_domain"/>
</dbReference>
<protein>
    <submittedName>
        <fullName evidence="2">RNAseH-like protein</fullName>
    </submittedName>
</protein>
<dbReference type="SUPFAM" id="SSF53098">
    <property type="entry name" value="Ribonuclease H-like"/>
    <property type="match status" value="1"/>
</dbReference>
<dbReference type="GO" id="GO:0004523">
    <property type="term" value="F:RNA-DNA hybrid ribonuclease activity"/>
    <property type="evidence" value="ECO:0007669"/>
    <property type="project" value="InterPro"/>
</dbReference>
<dbReference type="PANTHER" id="PTHR47723">
    <property type="entry name" value="OS05G0353850 PROTEIN"/>
    <property type="match status" value="1"/>
</dbReference>
<evidence type="ECO:0000259" key="1">
    <source>
        <dbReference type="PROSITE" id="PS50879"/>
    </source>
</evidence>
<dbReference type="InterPro" id="IPR012337">
    <property type="entry name" value="RNaseH-like_sf"/>
</dbReference>
<sequence>MKQIWTPEKVNIFNASVDEMITKLPPNQAIAFTDGAYSQNKNKAGYGVVLFTQWNKETYDKVFRWDTQSHKEIIKLHNVAAECEAVKFAVQKAIEKGIQKITIFYDYEGILKWLTKEWGTNTNYTENYVDEMTLYSQQIKMGFVKVKSHVGIIYNELADEIATNALLKP</sequence>
<reference evidence="2" key="1">
    <citation type="journal article" date="2021" name="Proc. Natl. Acad. Sci. U.S.A.">
        <title>A Catalog of Tens of Thousands of Viruses from Human Metagenomes Reveals Hidden Associations with Chronic Diseases.</title>
        <authorList>
            <person name="Tisza M.J."/>
            <person name="Buck C.B."/>
        </authorList>
    </citation>
    <scope>NUCLEOTIDE SEQUENCE</scope>
    <source>
        <strain evidence="2">CtqPo10</strain>
    </source>
</reference>
<organism evidence="2">
    <name type="scientific">Siphoviridae sp. ctqPo10</name>
    <dbReference type="NCBI Taxonomy" id="2827948"/>
    <lineage>
        <taxon>Viruses</taxon>
        <taxon>Duplodnaviria</taxon>
        <taxon>Heunggongvirae</taxon>
        <taxon>Uroviricota</taxon>
        <taxon>Caudoviricetes</taxon>
    </lineage>
</organism>
<dbReference type="InterPro" id="IPR053151">
    <property type="entry name" value="RNase_H-like"/>
</dbReference>
<proteinExistence type="predicted"/>
<accession>A0A8S5SV83</accession>
<name>A0A8S5SV83_9CAUD</name>